<dbReference type="SUPFAM" id="SSF54117">
    <property type="entry name" value="Interleukin 8-like chemokines"/>
    <property type="match status" value="1"/>
</dbReference>
<keyword evidence="5 8" id="KW-0732">Signal</keyword>
<dbReference type="GeneID" id="107384119"/>
<dbReference type="PANTHER" id="PTHR12015:SF108">
    <property type="entry name" value="C-C MOTIF CHEMOKINE 20"/>
    <property type="match status" value="1"/>
</dbReference>
<reference evidence="10" key="2">
    <citation type="submission" date="2020-03" db="EMBL/GenBank/DDBJ databases">
        <title>Intra-Species Differences in Population Size shape Life History and Genome Evolution.</title>
        <authorList>
            <person name="Willemsen D."/>
            <person name="Cui R."/>
            <person name="Valenzano D.R."/>
        </authorList>
    </citation>
    <scope>NUCLEOTIDE SEQUENCE</scope>
    <source>
        <strain evidence="10">GRZ</strain>
        <tissue evidence="10">Whole</tissue>
    </source>
</reference>
<dbReference type="InterPro" id="IPR039809">
    <property type="entry name" value="Chemokine_b/g/d"/>
</dbReference>
<evidence type="ECO:0000313" key="11">
    <source>
        <dbReference type="Ensembl" id="ENSNFUP00015019331.1"/>
    </source>
</evidence>
<reference evidence="11" key="3">
    <citation type="submission" date="2025-05" db="UniProtKB">
        <authorList>
            <consortium name="Ensembl"/>
        </authorList>
    </citation>
    <scope>IDENTIFICATION</scope>
</reference>
<accession>A0A8C6NR44</accession>
<sequence>MTPRGITMATVLLFFAVGMLGPTPAACSRLGKACCTRYNRKPVPFTRIKGYREQTAQENCRIEAIIFYTINHYEVCATKQDEWVKKALLFLSTKLKKMSKANPDERESITNAEGISNENDMFFNTITGFQHSNGNFD</sequence>
<feature type="chain" id="PRO_5044681494" evidence="8">
    <location>
        <begin position="28"/>
        <end position="137"/>
    </location>
</feature>
<feature type="domain" description="Chemokine interleukin-8-like" evidence="9">
    <location>
        <begin position="31"/>
        <end position="91"/>
    </location>
</feature>
<dbReference type="OMA" id="ECARTAC"/>
<keyword evidence="6" id="KW-1015">Disulfide bond</keyword>
<keyword evidence="12" id="KW-1185">Reference proteome</keyword>
<organism evidence="11 12">
    <name type="scientific">Nothobranchius furzeri</name>
    <name type="common">Turquoise killifish</name>
    <dbReference type="NCBI Taxonomy" id="105023"/>
    <lineage>
        <taxon>Eukaryota</taxon>
        <taxon>Metazoa</taxon>
        <taxon>Chordata</taxon>
        <taxon>Craniata</taxon>
        <taxon>Vertebrata</taxon>
        <taxon>Euteleostomi</taxon>
        <taxon>Actinopterygii</taxon>
        <taxon>Neopterygii</taxon>
        <taxon>Teleostei</taxon>
        <taxon>Neoteleostei</taxon>
        <taxon>Acanthomorphata</taxon>
        <taxon>Ovalentaria</taxon>
        <taxon>Atherinomorphae</taxon>
        <taxon>Cyprinodontiformes</taxon>
        <taxon>Nothobranchiidae</taxon>
        <taxon>Nothobranchius</taxon>
    </lineage>
</organism>
<dbReference type="Ensembl" id="ENSNFUT00015020242.1">
    <property type="protein sequence ID" value="ENSNFUP00015019331.1"/>
    <property type="gene ID" value="ENSNFUG00015009363.1"/>
</dbReference>
<keyword evidence="4" id="KW-0964">Secreted</keyword>
<dbReference type="Proteomes" id="UP000694548">
    <property type="component" value="Chromosome sgr09"/>
</dbReference>
<evidence type="ECO:0000256" key="3">
    <source>
        <dbReference type="ARBA" id="ARBA00022514"/>
    </source>
</evidence>
<dbReference type="RefSeq" id="XP_054595104.2">
    <property type="nucleotide sequence ID" value="XM_054739129.2"/>
</dbReference>
<dbReference type="RefSeq" id="XP_015812679.3">
    <property type="nucleotide sequence ID" value="XM_015957193.3"/>
</dbReference>
<dbReference type="KEGG" id="nfu:107384119"/>
<dbReference type="AlphaFoldDB" id="A0A8C6NR44"/>
<evidence type="ECO:0000256" key="7">
    <source>
        <dbReference type="ARBA" id="ARBA00023198"/>
    </source>
</evidence>
<keyword evidence="3" id="KW-0202">Cytokine</keyword>
<keyword evidence="2" id="KW-0145">Chemotaxis</keyword>
<proteinExistence type="predicted"/>
<dbReference type="InterPro" id="IPR001811">
    <property type="entry name" value="Chemokine_IL8-like_dom"/>
</dbReference>
<comment type="subcellular location">
    <subcellularLocation>
        <location evidence="1">Secreted</location>
    </subcellularLocation>
</comment>
<evidence type="ECO:0000313" key="12">
    <source>
        <dbReference type="Proteomes" id="UP000694548"/>
    </source>
</evidence>
<dbReference type="GO" id="GO:0006955">
    <property type="term" value="P:immune response"/>
    <property type="evidence" value="ECO:0007669"/>
    <property type="project" value="InterPro"/>
</dbReference>
<dbReference type="InterPro" id="IPR036048">
    <property type="entry name" value="Interleukin_8-like_sf"/>
</dbReference>
<dbReference type="Pfam" id="PF00048">
    <property type="entry name" value="IL8"/>
    <property type="match status" value="1"/>
</dbReference>
<dbReference type="FunFam" id="2.40.50.40:FF:000012">
    <property type="entry name" value="C-C motif chemokine"/>
    <property type="match status" value="1"/>
</dbReference>
<evidence type="ECO:0000256" key="8">
    <source>
        <dbReference type="SAM" id="SignalP"/>
    </source>
</evidence>
<dbReference type="GO" id="GO:0008009">
    <property type="term" value="F:chemokine activity"/>
    <property type="evidence" value="ECO:0007669"/>
    <property type="project" value="InterPro"/>
</dbReference>
<name>A0A8C6NR44_NOTFU</name>
<evidence type="ECO:0000256" key="6">
    <source>
        <dbReference type="ARBA" id="ARBA00023157"/>
    </source>
</evidence>
<dbReference type="EMBL" id="JAAVVJ010000005">
    <property type="protein sequence ID" value="KAF7222761.1"/>
    <property type="molecule type" value="Genomic_DNA"/>
</dbReference>
<protein>
    <submittedName>
        <fullName evidence="10 11">C-C motif chemokine 20-like</fullName>
    </submittedName>
</protein>
<dbReference type="PANTHER" id="PTHR12015">
    <property type="entry name" value="SMALL INDUCIBLE CYTOKINE A"/>
    <property type="match status" value="1"/>
</dbReference>
<dbReference type="GO" id="GO:0005615">
    <property type="term" value="C:extracellular space"/>
    <property type="evidence" value="ECO:0007669"/>
    <property type="project" value="UniProtKB-KW"/>
</dbReference>
<evidence type="ECO:0000313" key="10">
    <source>
        <dbReference type="EMBL" id="KAF7222761.1"/>
    </source>
</evidence>
<dbReference type="Gene3D" id="2.40.50.40">
    <property type="match status" value="1"/>
</dbReference>
<keyword evidence="7" id="KW-0395">Inflammatory response</keyword>
<evidence type="ECO:0000256" key="4">
    <source>
        <dbReference type="ARBA" id="ARBA00022525"/>
    </source>
</evidence>
<dbReference type="GeneTree" id="ENSGT00940000174809"/>
<evidence type="ECO:0000256" key="1">
    <source>
        <dbReference type="ARBA" id="ARBA00004613"/>
    </source>
</evidence>
<evidence type="ECO:0000256" key="2">
    <source>
        <dbReference type="ARBA" id="ARBA00022500"/>
    </source>
</evidence>
<evidence type="ECO:0000259" key="9">
    <source>
        <dbReference type="SMART" id="SM00199"/>
    </source>
</evidence>
<dbReference type="SMART" id="SM00199">
    <property type="entry name" value="SCY"/>
    <property type="match status" value="1"/>
</dbReference>
<gene>
    <name evidence="11" type="primary">ccl20l</name>
    <name evidence="10" type="ORF">G4P62_009188</name>
</gene>
<feature type="signal peptide" evidence="8">
    <location>
        <begin position="1"/>
        <end position="27"/>
    </location>
</feature>
<evidence type="ECO:0000256" key="5">
    <source>
        <dbReference type="ARBA" id="ARBA00022729"/>
    </source>
</evidence>
<reference evidence="11" key="1">
    <citation type="submission" date="2014-08" db="EMBL/GenBank/DDBJ databases">
        <authorList>
            <person name="Senf B."/>
            <person name="Petzold A."/>
            <person name="Downie B.R."/>
            <person name="Koch P."/>
            <person name="Platzer M."/>
        </authorList>
    </citation>
    <scope>NUCLEOTIDE SEQUENCE [LARGE SCALE GENOMIC DNA]</scope>
    <source>
        <strain evidence="11">GRZ</strain>
    </source>
</reference>
<dbReference type="GO" id="GO:0006954">
    <property type="term" value="P:inflammatory response"/>
    <property type="evidence" value="ECO:0007669"/>
    <property type="project" value="UniProtKB-KW"/>
</dbReference>
<dbReference type="Proteomes" id="UP000822369">
    <property type="component" value="Chromosome 5"/>
</dbReference>